<dbReference type="AlphaFoldDB" id="A0A4Q1JI84"/>
<proteinExistence type="predicted"/>
<gene>
    <name evidence="1" type="ORF">EO244_15260</name>
</gene>
<comment type="caution">
    <text evidence="1">The sequence shown here is derived from an EMBL/GenBank/DDBJ whole genome shotgun (WGS) entry which is preliminary data.</text>
</comment>
<dbReference type="Pfam" id="PF12954">
    <property type="entry name" value="DUF3843"/>
    <property type="match status" value="1"/>
</dbReference>
<accession>A0A4Q1JI84</accession>
<evidence type="ECO:0000313" key="2">
    <source>
        <dbReference type="Proteomes" id="UP000289703"/>
    </source>
</evidence>
<sequence length="531" mass="62491">MQNNEITIHDWLLLKPYNEEVVSDSSYINLANQFKDVLMEDLYFTEDNAMQEEDAIEFACMLASFVEDIVSDTQIYQTFRRQHKELYGHAVPFSSEEYDEGGSINSCDIQFLVWYYLSVKRPNTIIFLNSFFIAGLIDQLIDVLNNESIDYEVNEDLKQYYSLPHKACHINCVRDLIDNILFRTYLFYPDAYNRLANFEEIILAEDFSDMSPEHAADTQNANLFENRYHFIWHYRTRLLALNGKEWAASLIGKAHPLYQDVLNISKSIRAAFIYKSEDENDLIVEHIASGRRFEITKQSITPKMSLTPNESILFLSINQWQGKWWNSGIVLYKDFDADFILDEKASEEEKLKLAFLDPATQRLEIEELEKQKKHFISFNKNSPIAFMPSNELSKFVSDFGCYYRKCENIKLPEGSADITIEMGSDELDDLNKKWTEAFVFVNSQQGMEISYNFVDIIPDEKNPFYKAEKLRDKFWDVIVSKHASKELTQYYFDQYKEQLSGLSSEFDKVFYPNLDFLTRFWKHDIYFSETE</sequence>
<dbReference type="OrthoDB" id="693120at2"/>
<dbReference type="RefSeq" id="WP_129255552.1">
    <property type="nucleotide sequence ID" value="NZ_SAXA01000018.1"/>
</dbReference>
<name>A0A4Q1JI84_9BACT</name>
<reference evidence="1 2" key="1">
    <citation type="submission" date="2019-01" db="EMBL/GenBank/DDBJ databases">
        <title>Ancylomarina salipaludis sp. nov., isolated from a salt marsh.</title>
        <authorList>
            <person name="Yoon J.-H."/>
        </authorList>
    </citation>
    <scope>NUCLEOTIDE SEQUENCE [LARGE SCALE GENOMIC DNA]</scope>
    <source>
        <strain evidence="1 2">SHSM-M15</strain>
    </source>
</reference>
<keyword evidence="2" id="KW-1185">Reference proteome</keyword>
<dbReference type="InterPro" id="IPR024214">
    <property type="entry name" value="DUF3843"/>
</dbReference>
<organism evidence="1 2">
    <name type="scientific">Ancylomarina salipaludis</name>
    <dbReference type="NCBI Taxonomy" id="2501299"/>
    <lineage>
        <taxon>Bacteria</taxon>
        <taxon>Pseudomonadati</taxon>
        <taxon>Bacteroidota</taxon>
        <taxon>Bacteroidia</taxon>
        <taxon>Marinilabiliales</taxon>
        <taxon>Marinifilaceae</taxon>
        <taxon>Ancylomarina</taxon>
    </lineage>
</organism>
<evidence type="ECO:0000313" key="1">
    <source>
        <dbReference type="EMBL" id="RXQ88486.1"/>
    </source>
</evidence>
<dbReference type="Proteomes" id="UP000289703">
    <property type="component" value="Unassembled WGS sequence"/>
</dbReference>
<dbReference type="EMBL" id="SAXA01000018">
    <property type="protein sequence ID" value="RXQ88486.1"/>
    <property type="molecule type" value="Genomic_DNA"/>
</dbReference>
<protein>
    <submittedName>
        <fullName evidence="1">DUF3843 family protein</fullName>
    </submittedName>
</protein>